<dbReference type="AlphaFoldDB" id="A0A2A4X5Q4"/>
<evidence type="ECO:0000256" key="3">
    <source>
        <dbReference type="RuleBase" id="RU000363"/>
    </source>
</evidence>
<dbReference type="PANTHER" id="PTHR32125">
    <property type="entry name" value="2-C-METHYL-D-ERYTHRITOL 4-PHOSPHATE CYTIDYLYLTRANSFERASE, CHLOROPLASTIC"/>
    <property type="match status" value="1"/>
</dbReference>
<dbReference type="InterPro" id="IPR050088">
    <property type="entry name" value="IspD/TarI_cytidylyltransf_bact"/>
</dbReference>
<evidence type="ECO:0000256" key="2">
    <source>
        <dbReference type="ARBA" id="ARBA00022695"/>
    </source>
</evidence>
<dbReference type="PANTHER" id="PTHR32125:SF4">
    <property type="entry name" value="2-C-METHYL-D-ERYTHRITOL 4-PHOSPHATE CYTIDYLYLTRANSFERASE, CHLOROPLASTIC"/>
    <property type="match status" value="1"/>
</dbReference>
<dbReference type="InterPro" id="IPR002347">
    <property type="entry name" value="SDR_fam"/>
</dbReference>
<dbReference type="PROSITE" id="PS00061">
    <property type="entry name" value="ADH_SHORT"/>
    <property type="match status" value="1"/>
</dbReference>
<dbReference type="InterPro" id="IPR036291">
    <property type="entry name" value="NAD(P)-bd_dom_sf"/>
</dbReference>
<dbReference type="PRINTS" id="PR00081">
    <property type="entry name" value="GDHRDH"/>
</dbReference>
<dbReference type="Gene3D" id="3.90.550.10">
    <property type="entry name" value="Spore Coat Polysaccharide Biosynthesis Protein SpsA, Chain A"/>
    <property type="match status" value="1"/>
</dbReference>
<comment type="caution">
    <text evidence="4">The sequence shown here is derived from an EMBL/GenBank/DDBJ whole genome shotgun (WGS) entry which is preliminary data.</text>
</comment>
<dbReference type="InterPro" id="IPR029044">
    <property type="entry name" value="Nucleotide-diphossugar_trans"/>
</dbReference>
<dbReference type="EMBL" id="NVUK01000012">
    <property type="protein sequence ID" value="PCI77836.1"/>
    <property type="molecule type" value="Genomic_DNA"/>
</dbReference>
<gene>
    <name evidence="4" type="ORF">COB21_02465</name>
</gene>
<accession>A0A2A4X5Q4</accession>
<dbReference type="Pfam" id="PF00106">
    <property type="entry name" value="adh_short"/>
    <property type="match status" value="1"/>
</dbReference>
<dbReference type="InterPro" id="IPR018294">
    <property type="entry name" value="ISPD_synthase_CS"/>
</dbReference>
<evidence type="ECO:0000313" key="4">
    <source>
        <dbReference type="EMBL" id="PCI77836.1"/>
    </source>
</evidence>
<dbReference type="GO" id="GO:0050518">
    <property type="term" value="F:2-C-methyl-D-erythritol 4-phosphate cytidylyltransferase activity"/>
    <property type="evidence" value="ECO:0007669"/>
    <property type="project" value="TreeGrafter"/>
</dbReference>
<reference evidence="5" key="1">
    <citation type="submission" date="2017-08" db="EMBL/GenBank/DDBJ databases">
        <title>A dynamic microbial community with high functional redundancy inhabits the cold, oxic subseafloor aquifer.</title>
        <authorList>
            <person name="Tully B.J."/>
            <person name="Wheat C.G."/>
            <person name="Glazer B.T."/>
            <person name="Huber J.A."/>
        </authorList>
    </citation>
    <scope>NUCLEOTIDE SEQUENCE [LARGE SCALE GENOMIC DNA]</scope>
</reference>
<dbReference type="Pfam" id="PF01128">
    <property type="entry name" value="IspD"/>
    <property type="match status" value="1"/>
</dbReference>
<sequence length="443" mass="48690">MNIHVILLMGGKSSRFKSSLPKQFQQLVGKRVYQHCLDTFITFSNIQTLVIVTHAQFIPMIENENSDPRIRFATAGNTRQLSSKAGLNALNGASGAVIIHDAARPFISKEIIAEHINMLKNHPAINTCIPSADTIIVTPDRRTMHAVPPRETLMRGQTPQSFHLHLIKQAHDNTQKTDATDDCQLVMNNSNIKPFIVQGDEKNIKITYDLDMTIAEHLLREPKPQVCKNLANHVSLKGKVFAITGGTGGIGAAIIKELDAHGAKGISISTSSREYPCDLNDFSSTQRAFDSIFNTYGPIDGLIHAVGSLKISPFLSYSSKDIKHAVDTNFISNLFAVRCIKLKKGAHILNFASSAFYTGRKHYALYSASKAAIVNFTQGLALELPHYYINALVPYRTNTEMRKKNFPGEDPSLLLSPENVAQKAMSILQSGSTGAIIAIKRAL</sequence>
<dbReference type="GO" id="GO:0008299">
    <property type="term" value="P:isoprenoid biosynthetic process"/>
    <property type="evidence" value="ECO:0007669"/>
    <property type="project" value="InterPro"/>
</dbReference>
<dbReference type="PROSITE" id="PS01295">
    <property type="entry name" value="ISPD"/>
    <property type="match status" value="1"/>
</dbReference>
<dbReference type="InterPro" id="IPR020904">
    <property type="entry name" value="Sc_DH/Rdtase_CS"/>
</dbReference>
<evidence type="ECO:0008006" key="6">
    <source>
        <dbReference type="Google" id="ProtNLM"/>
    </source>
</evidence>
<dbReference type="SUPFAM" id="SSF53448">
    <property type="entry name" value="Nucleotide-diphospho-sugar transferases"/>
    <property type="match status" value="1"/>
</dbReference>
<keyword evidence="1" id="KW-0808">Transferase</keyword>
<dbReference type="InterPro" id="IPR034683">
    <property type="entry name" value="IspD/TarI"/>
</dbReference>
<proteinExistence type="inferred from homology"/>
<keyword evidence="2" id="KW-0548">Nucleotidyltransferase</keyword>
<protein>
    <recommendedName>
        <fullName evidence="6">2-C-methyl-D-erythritol 4-phosphate cytidylyltransferase</fullName>
    </recommendedName>
</protein>
<dbReference type="SUPFAM" id="SSF51735">
    <property type="entry name" value="NAD(P)-binding Rossmann-fold domains"/>
    <property type="match status" value="1"/>
</dbReference>
<name>A0A2A4X5Q4_UNCAE</name>
<comment type="similarity">
    <text evidence="3">Belongs to the short-chain dehydrogenases/reductases (SDR) family.</text>
</comment>
<dbReference type="Proteomes" id="UP000218775">
    <property type="component" value="Unassembled WGS sequence"/>
</dbReference>
<evidence type="ECO:0000313" key="5">
    <source>
        <dbReference type="Proteomes" id="UP000218775"/>
    </source>
</evidence>
<dbReference type="CDD" id="cd02516">
    <property type="entry name" value="CDP-ME_synthetase"/>
    <property type="match status" value="1"/>
</dbReference>
<dbReference type="Gene3D" id="3.40.50.720">
    <property type="entry name" value="NAD(P)-binding Rossmann-like Domain"/>
    <property type="match status" value="1"/>
</dbReference>
<organism evidence="4 5">
    <name type="scientific">Aerophobetes bacterium</name>
    <dbReference type="NCBI Taxonomy" id="2030807"/>
    <lineage>
        <taxon>Bacteria</taxon>
        <taxon>Candidatus Aerophobota</taxon>
    </lineage>
</organism>
<dbReference type="PRINTS" id="PR00080">
    <property type="entry name" value="SDRFAMILY"/>
</dbReference>
<evidence type="ECO:0000256" key="1">
    <source>
        <dbReference type="ARBA" id="ARBA00022679"/>
    </source>
</evidence>
<dbReference type="CDD" id="cd05233">
    <property type="entry name" value="SDR_c"/>
    <property type="match status" value="1"/>
</dbReference>